<sequence length="220" mass="24572">MIWGSSGSGYSSSSSSLDEKDIFIRNIRISVIHWTVRILKLNMKNWKISLFCTLTLFVVILEIIADDTSNITSLESPANVTQSKCMKSNLMKSFHLFLMGYQPKCDDNGDLLPMQCVPDSSFCVCVNKKGSPINKPSSTLKGCKCLVKKNKKENSGMIGVHIPQCEDDGSFKKMQCFYSTGMCYCADPTTGKNKTEPTEMTSLVIEPSFLFEYLKFSANQ</sequence>
<dbReference type="PANTHER" id="PTHR12352">
    <property type="entry name" value="SECRETED MODULAR CALCIUM-BINDING PROTEIN"/>
    <property type="match status" value="1"/>
</dbReference>
<feature type="domain" description="Thyroglobulin type-1" evidence="6">
    <location>
        <begin position="142"/>
        <end position="209"/>
    </location>
</feature>
<evidence type="ECO:0000256" key="3">
    <source>
        <dbReference type="ARBA" id="ARBA00022737"/>
    </source>
</evidence>
<accession>A0AAV4TBX3</accession>
<protein>
    <recommendedName>
        <fullName evidence="6">Thyroglobulin type-1 domain-containing protein</fullName>
    </recommendedName>
</protein>
<dbReference type="InterPro" id="IPR051950">
    <property type="entry name" value="Dev_reg/Prot_inhib"/>
</dbReference>
<dbReference type="CDD" id="cd00191">
    <property type="entry name" value="TY"/>
    <property type="match status" value="2"/>
</dbReference>
<comment type="caution">
    <text evidence="7">The sequence shown here is derived from an EMBL/GenBank/DDBJ whole genome shotgun (WGS) entry which is preliminary data.</text>
</comment>
<evidence type="ECO:0000256" key="1">
    <source>
        <dbReference type="ARBA" id="ARBA00004613"/>
    </source>
</evidence>
<gene>
    <name evidence="7" type="primary">AVEN_122593_1</name>
    <name evidence="7" type="ORF">CEXT_752852</name>
</gene>
<dbReference type="SUPFAM" id="SSF57610">
    <property type="entry name" value="Thyroglobulin type-1 domain"/>
    <property type="match status" value="2"/>
</dbReference>
<keyword evidence="2" id="KW-0964">Secreted</keyword>
<evidence type="ECO:0000259" key="6">
    <source>
        <dbReference type="PROSITE" id="PS51162"/>
    </source>
</evidence>
<comment type="subcellular location">
    <subcellularLocation>
        <location evidence="1">Secreted</location>
    </subcellularLocation>
</comment>
<keyword evidence="8" id="KW-1185">Reference proteome</keyword>
<name>A0AAV4TBX3_CAEEX</name>
<dbReference type="Proteomes" id="UP001054945">
    <property type="component" value="Unassembled WGS sequence"/>
</dbReference>
<comment type="caution">
    <text evidence="5">Lacks conserved residue(s) required for the propagation of feature annotation.</text>
</comment>
<proteinExistence type="predicted"/>
<reference evidence="7 8" key="1">
    <citation type="submission" date="2021-06" db="EMBL/GenBank/DDBJ databases">
        <title>Caerostris extrusa draft genome.</title>
        <authorList>
            <person name="Kono N."/>
            <person name="Arakawa K."/>
        </authorList>
    </citation>
    <scope>NUCLEOTIDE SEQUENCE [LARGE SCALE GENOMIC DNA]</scope>
</reference>
<evidence type="ECO:0000313" key="7">
    <source>
        <dbReference type="EMBL" id="GIY42966.1"/>
    </source>
</evidence>
<organism evidence="7 8">
    <name type="scientific">Caerostris extrusa</name>
    <name type="common">Bark spider</name>
    <name type="synonym">Caerostris bankana</name>
    <dbReference type="NCBI Taxonomy" id="172846"/>
    <lineage>
        <taxon>Eukaryota</taxon>
        <taxon>Metazoa</taxon>
        <taxon>Ecdysozoa</taxon>
        <taxon>Arthropoda</taxon>
        <taxon>Chelicerata</taxon>
        <taxon>Arachnida</taxon>
        <taxon>Araneae</taxon>
        <taxon>Araneomorphae</taxon>
        <taxon>Entelegynae</taxon>
        <taxon>Araneoidea</taxon>
        <taxon>Araneidae</taxon>
        <taxon>Caerostris</taxon>
    </lineage>
</organism>
<keyword evidence="3" id="KW-0677">Repeat</keyword>
<dbReference type="GO" id="GO:0005615">
    <property type="term" value="C:extracellular space"/>
    <property type="evidence" value="ECO:0007669"/>
    <property type="project" value="TreeGrafter"/>
</dbReference>
<dbReference type="InterPro" id="IPR000716">
    <property type="entry name" value="Thyroglobulin_1"/>
</dbReference>
<dbReference type="InterPro" id="IPR036857">
    <property type="entry name" value="Thyroglobulin_1_sf"/>
</dbReference>
<dbReference type="PROSITE" id="PS51162">
    <property type="entry name" value="THYROGLOBULIN_1_2"/>
    <property type="match status" value="2"/>
</dbReference>
<dbReference type="EMBL" id="BPLR01010914">
    <property type="protein sequence ID" value="GIY42966.1"/>
    <property type="molecule type" value="Genomic_DNA"/>
</dbReference>
<evidence type="ECO:0000256" key="5">
    <source>
        <dbReference type="PROSITE-ProRule" id="PRU00500"/>
    </source>
</evidence>
<dbReference type="AlphaFoldDB" id="A0AAV4TBX3"/>
<evidence type="ECO:0000313" key="8">
    <source>
        <dbReference type="Proteomes" id="UP001054945"/>
    </source>
</evidence>
<evidence type="ECO:0000256" key="4">
    <source>
        <dbReference type="ARBA" id="ARBA00023157"/>
    </source>
</evidence>
<feature type="domain" description="Thyroglobulin type-1" evidence="6">
    <location>
        <begin position="82"/>
        <end position="133"/>
    </location>
</feature>
<dbReference type="PROSITE" id="PS00484">
    <property type="entry name" value="THYROGLOBULIN_1_1"/>
    <property type="match status" value="1"/>
</dbReference>
<feature type="disulfide bond" evidence="5">
    <location>
        <begin position="176"/>
        <end position="183"/>
    </location>
</feature>
<keyword evidence="4 5" id="KW-1015">Disulfide bond</keyword>
<dbReference type="PANTHER" id="PTHR12352:SF3">
    <property type="entry name" value="NIDOGEN-2"/>
    <property type="match status" value="1"/>
</dbReference>
<dbReference type="Pfam" id="PF00086">
    <property type="entry name" value="Thyroglobulin_1"/>
    <property type="match status" value="2"/>
</dbReference>
<evidence type="ECO:0000256" key="2">
    <source>
        <dbReference type="ARBA" id="ARBA00022525"/>
    </source>
</evidence>
<feature type="disulfide bond" evidence="5">
    <location>
        <begin position="116"/>
        <end position="123"/>
    </location>
</feature>
<dbReference type="Gene3D" id="4.10.800.10">
    <property type="entry name" value="Thyroglobulin type-1"/>
    <property type="match status" value="2"/>
</dbReference>
<dbReference type="SMART" id="SM00211">
    <property type="entry name" value="TY"/>
    <property type="match status" value="2"/>
</dbReference>